<gene>
    <name evidence="1" type="ORF">MRATA1EN22A_LOCUS25237</name>
</gene>
<name>A0AC60A3P0_RANTA</name>
<sequence>MAPGACPCHAWSMRLVSSVPSLLLPRPQAPCHDERTRLGITQQPAHLAPVTPRGLATLSSCWLLARQVLPAPQLLPASAAGMASPGLGPFPTLSPALHPCDAQSQNHWMTHGGSHNHLAGCYLSGRGG</sequence>
<organism evidence="1 2">
    <name type="scientific">Rangifer tarandus platyrhynchus</name>
    <name type="common">Svalbard reindeer</name>
    <dbReference type="NCBI Taxonomy" id="3082113"/>
    <lineage>
        <taxon>Eukaryota</taxon>
        <taxon>Metazoa</taxon>
        <taxon>Chordata</taxon>
        <taxon>Craniata</taxon>
        <taxon>Vertebrata</taxon>
        <taxon>Euteleostomi</taxon>
        <taxon>Mammalia</taxon>
        <taxon>Eutheria</taxon>
        <taxon>Laurasiatheria</taxon>
        <taxon>Artiodactyla</taxon>
        <taxon>Ruminantia</taxon>
        <taxon>Pecora</taxon>
        <taxon>Cervidae</taxon>
        <taxon>Odocoileinae</taxon>
        <taxon>Rangifer</taxon>
    </lineage>
</organism>
<dbReference type="Proteomes" id="UP001162501">
    <property type="component" value="Chromosome 6"/>
</dbReference>
<reference evidence="1" key="2">
    <citation type="submission" date="2025-03" db="EMBL/GenBank/DDBJ databases">
        <authorList>
            <consortium name="ELIXIR-Norway"/>
            <consortium name="Elixir Norway"/>
        </authorList>
    </citation>
    <scope>NUCLEOTIDE SEQUENCE</scope>
</reference>
<protein>
    <submittedName>
        <fullName evidence="1">Uncharacterized protein</fullName>
    </submittedName>
</protein>
<accession>A0AC60A3P0</accession>
<proteinExistence type="predicted"/>
<evidence type="ECO:0000313" key="1">
    <source>
        <dbReference type="EMBL" id="CAN0540014.1"/>
    </source>
</evidence>
<evidence type="ECO:0000313" key="2">
    <source>
        <dbReference type="Proteomes" id="UP001162501"/>
    </source>
</evidence>
<reference evidence="1" key="1">
    <citation type="submission" date="2023-05" db="EMBL/GenBank/DDBJ databases">
        <authorList>
            <consortium name="ELIXIR-Norway"/>
        </authorList>
    </citation>
    <scope>NUCLEOTIDE SEQUENCE</scope>
</reference>
<dbReference type="EMBL" id="OX596090">
    <property type="protein sequence ID" value="CAN0540014.1"/>
    <property type="molecule type" value="Genomic_DNA"/>
</dbReference>